<evidence type="ECO:0000256" key="12">
    <source>
        <dbReference type="ARBA" id="ARBA00047521"/>
    </source>
</evidence>
<evidence type="ECO:0000256" key="7">
    <source>
        <dbReference type="ARBA" id="ARBA00023027"/>
    </source>
</evidence>
<dbReference type="OrthoDB" id="9782160at2"/>
<dbReference type="InterPro" id="IPR050493">
    <property type="entry name" value="FAD-dep_Monooxygenase_BioMet"/>
</dbReference>
<dbReference type="GO" id="GO:0102099">
    <property type="term" value="F:FAD-dependent urate hydroxylase activity"/>
    <property type="evidence" value="ECO:0007669"/>
    <property type="project" value="UniProtKB-EC"/>
</dbReference>
<keyword evidence="3" id="KW-0285">Flavoprotein</keyword>
<evidence type="ECO:0000313" key="15">
    <source>
        <dbReference type="Proteomes" id="UP000516370"/>
    </source>
</evidence>
<keyword evidence="6" id="KW-0560">Oxidoreductase</keyword>
<dbReference type="GO" id="GO:0006144">
    <property type="term" value="P:purine nucleobase metabolic process"/>
    <property type="evidence" value="ECO:0007669"/>
    <property type="project" value="UniProtKB-KW"/>
</dbReference>
<dbReference type="NCBIfam" id="NF033623">
    <property type="entry name" value="urate_HpxO"/>
    <property type="match status" value="1"/>
</dbReference>
<dbReference type="GO" id="GO:0019628">
    <property type="term" value="P:urate catabolic process"/>
    <property type="evidence" value="ECO:0007669"/>
    <property type="project" value="InterPro"/>
</dbReference>
<evidence type="ECO:0000256" key="5">
    <source>
        <dbReference type="ARBA" id="ARBA00022827"/>
    </source>
</evidence>
<evidence type="ECO:0000256" key="3">
    <source>
        <dbReference type="ARBA" id="ARBA00022630"/>
    </source>
</evidence>
<dbReference type="PANTHER" id="PTHR13789">
    <property type="entry name" value="MONOOXYGENASE"/>
    <property type="match status" value="1"/>
</dbReference>
<evidence type="ECO:0000256" key="10">
    <source>
        <dbReference type="ARBA" id="ARBA00035128"/>
    </source>
</evidence>
<name>A0A7H1J216_9GAMM</name>
<dbReference type="InterPro" id="IPR036188">
    <property type="entry name" value="FAD/NAD-bd_sf"/>
</dbReference>
<evidence type="ECO:0000256" key="8">
    <source>
        <dbReference type="ARBA" id="ARBA00023033"/>
    </source>
</evidence>
<dbReference type="SUPFAM" id="SSF51905">
    <property type="entry name" value="FAD/NAD(P)-binding domain"/>
    <property type="match status" value="1"/>
</dbReference>
<dbReference type="EC" id="1.14.13.113" evidence="10"/>
<gene>
    <name evidence="14" type="primary">hpxO</name>
    <name evidence="14" type="ORF">IBG28_12455</name>
</gene>
<keyword evidence="8" id="KW-0503">Monooxygenase</keyword>
<dbReference type="Proteomes" id="UP000516370">
    <property type="component" value="Chromosome"/>
</dbReference>
<comment type="cofactor">
    <cofactor evidence="1">
        <name>FAD</name>
        <dbReference type="ChEBI" id="CHEBI:57692"/>
    </cofactor>
</comment>
<dbReference type="GO" id="GO:0004846">
    <property type="term" value="F:urate oxidase activity"/>
    <property type="evidence" value="ECO:0007669"/>
    <property type="project" value="InterPro"/>
</dbReference>
<accession>A0A7H1J216</accession>
<comment type="pathway">
    <text evidence="2">Purine metabolism; urate degradation.</text>
</comment>
<feature type="domain" description="FAD-binding" evidence="13">
    <location>
        <begin position="2"/>
        <end position="315"/>
    </location>
</feature>
<keyword evidence="7" id="KW-0520">NAD</keyword>
<dbReference type="PRINTS" id="PR00420">
    <property type="entry name" value="RNGMNOXGNASE"/>
</dbReference>
<dbReference type="KEGG" id="mard:IBG28_12455"/>
<protein>
    <recommendedName>
        <fullName evidence="11">FAD-dependent urate hydroxylase</fullName>
        <ecNumber evidence="10">1.14.13.113</ecNumber>
    </recommendedName>
</protein>
<organism evidence="14 15">
    <name type="scientific">Marinomonas arctica</name>
    <dbReference type="NCBI Taxonomy" id="383750"/>
    <lineage>
        <taxon>Bacteria</taxon>
        <taxon>Pseudomonadati</taxon>
        <taxon>Pseudomonadota</taxon>
        <taxon>Gammaproteobacteria</taxon>
        <taxon>Oceanospirillales</taxon>
        <taxon>Oceanospirillaceae</taxon>
        <taxon>Marinomonas</taxon>
    </lineage>
</organism>
<evidence type="ECO:0000256" key="11">
    <source>
        <dbReference type="ARBA" id="ARBA00035262"/>
    </source>
</evidence>
<evidence type="ECO:0000259" key="13">
    <source>
        <dbReference type="Pfam" id="PF01494"/>
    </source>
</evidence>
<comment type="catalytic activity">
    <reaction evidence="12">
        <text>urate + NADH + O2 + H(+) = 5-hydroxyisourate + NAD(+) + H2O</text>
        <dbReference type="Rhea" id="RHEA:27329"/>
        <dbReference type="ChEBI" id="CHEBI:15377"/>
        <dbReference type="ChEBI" id="CHEBI:15378"/>
        <dbReference type="ChEBI" id="CHEBI:15379"/>
        <dbReference type="ChEBI" id="CHEBI:17775"/>
        <dbReference type="ChEBI" id="CHEBI:18072"/>
        <dbReference type="ChEBI" id="CHEBI:57540"/>
        <dbReference type="ChEBI" id="CHEBI:57945"/>
        <dbReference type="EC" id="1.14.13.113"/>
    </reaction>
</comment>
<dbReference type="Gene3D" id="3.50.50.60">
    <property type="entry name" value="FAD/NAD(P)-binding domain"/>
    <property type="match status" value="1"/>
</dbReference>
<dbReference type="AlphaFoldDB" id="A0A7H1J216"/>
<dbReference type="InterPro" id="IPR047712">
    <property type="entry name" value="HpxO"/>
</dbReference>
<evidence type="ECO:0000256" key="9">
    <source>
        <dbReference type="ARBA" id="ARBA00035121"/>
    </source>
</evidence>
<dbReference type="EMBL" id="CP061081">
    <property type="protein sequence ID" value="QNT04532.1"/>
    <property type="molecule type" value="Genomic_DNA"/>
</dbReference>
<dbReference type="Pfam" id="PF01494">
    <property type="entry name" value="FAD_binding_3"/>
    <property type="match status" value="1"/>
</dbReference>
<evidence type="ECO:0000256" key="6">
    <source>
        <dbReference type="ARBA" id="ARBA00023002"/>
    </source>
</evidence>
<evidence type="ECO:0000256" key="1">
    <source>
        <dbReference type="ARBA" id="ARBA00001974"/>
    </source>
</evidence>
<sequence>MKALIIGAGIGGLSAAAALKQQGIECEIFEAVKEIKPVGAALSIWSNGVKCMNHLGMGSIMDELGGPMHHMAYHDGFTGSVMTQFSLAPLVDAVGERPCPVSRADLQSQMVDWWGRETIQFGKRIEKVDQTDTGVTAYFTDGTHAVGDFMIAADGTHSAVRADVIGYQTERRYAGYVNWNGLVEIDESIAPADQWTTFVGEGKRVSIMPIADGRFYFFFDVPLPKGLAEDRSTVVADLTRYFAGWAEPVQKLIAAIDPDTTNRIEIHDIEPFDTLVKGNIALLGDAAHSTTPDIGQGGCSALEDAVVLGQCFREQFWSDKTKTLPGVIEALKHYEEARRFRVKDLVLKARKRCDVTHGKDMQETQAWYDELRRETGENIIAGLRSTIVGGPLA</sequence>
<comment type="similarity">
    <text evidence="9">Belongs to the FAD-dependent urate hydroxylase family.</text>
</comment>
<evidence type="ECO:0000256" key="4">
    <source>
        <dbReference type="ARBA" id="ARBA00022631"/>
    </source>
</evidence>
<evidence type="ECO:0000313" key="14">
    <source>
        <dbReference type="EMBL" id="QNT04532.1"/>
    </source>
</evidence>
<keyword evidence="5" id="KW-0274">FAD</keyword>
<keyword evidence="4" id="KW-0659">Purine metabolism</keyword>
<dbReference type="PANTHER" id="PTHR13789:SF309">
    <property type="entry name" value="PUTATIVE (AFU_ORTHOLOGUE AFUA_6G14510)-RELATED"/>
    <property type="match status" value="1"/>
</dbReference>
<reference evidence="14 15" key="1">
    <citation type="submission" date="2020-09" db="EMBL/GenBank/DDBJ databases">
        <title>Complete genome sequence of an Arctic sea ice bacterium Marinomonas arctica BSI20414.</title>
        <authorList>
            <person name="Liao L."/>
            <person name="Chen B."/>
        </authorList>
    </citation>
    <scope>NUCLEOTIDE SEQUENCE [LARGE SCALE GENOMIC DNA]</scope>
    <source>
        <strain evidence="14 15">BSI20414</strain>
    </source>
</reference>
<dbReference type="InterPro" id="IPR002938">
    <property type="entry name" value="FAD-bd"/>
</dbReference>
<dbReference type="RefSeq" id="WP_111608749.1">
    <property type="nucleotide sequence ID" value="NZ_BMLJ01000020.1"/>
</dbReference>
<dbReference type="GO" id="GO:0071949">
    <property type="term" value="F:FAD binding"/>
    <property type="evidence" value="ECO:0007669"/>
    <property type="project" value="InterPro"/>
</dbReference>
<proteinExistence type="inferred from homology"/>
<keyword evidence="15" id="KW-1185">Reference proteome</keyword>
<evidence type="ECO:0000256" key="2">
    <source>
        <dbReference type="ARBA" id="ARBA00004705"/>
    </source>
</evidence>